<protein>
    <submittedName>
        <fullName evidence="7">Natural resistance-associated macrophage protein</fullName>
    </submittedName>
</protein>
<sequence length="430" mass="46613">MNSSTIKQLVPRRTTWRSVLMFLSVVGPGIITANADNDVGGILTYSQAGAQFGYSLLWLLIPITLALVVTQEMCARMGAVTGKGLADLIRENFGVRVTFYVLLLFVICDLGNTATEFAGIASVAPVFATWLPGVNVEAFTIAMVLGAAALVFTTVTRGNYKIVERIFLVFCTVYISYVISAIIVHPQWGNVIHQTFFPHFSHSTAYFVMIVAIIGTTISPWMQFYIQSAIVDKGIRKEQYAASRIDVISGALFTDIIAFFIVVACAATIYVHNIGNAHPIVVNAVGDVAIALQPLAGHFASLLFALGLLNAAIFTASILPLSTAYYVCEAFGFERGIDRRFSEAKIFYSLYLGLLLIGALTVIIPGAPLLAIIFYSQVFNGALLPVVLVLMLLLVNNKRLMGTWTNSLFFNIVAWITVIIVGALTVASVV</sequence>
<evidence type="ECO:0000256" key="2">
    <source>
        <dbReference type="ARBA" id="ARBA00022448"/>
    </source>
</evidence>
<feature type="transmembrane region" description="Helical" evidence="6">
    <location>
        <begin position="247"/>
        <end position="271"/>
    </location>
</feature>
<proteinExistence type="predicted"/>
<dbReference type="AlphaFoldDB" id="E6PFY8"/>
<keyword evidence="2" id="KW-0813">Transport</keyword>
<dbReference type="GO" id="GO:0005384">
    <property type="term" value="F:manganese ion transmembrane transporter activity"/>
    <property type="evidence" value="ECO:0007669"/>
    <property type="project" value="TreeGrafter"/>
</dbReference>
<feature type="transmembrane region" description="Helical" evidence="6">
    <location>
        <begin position="167"/>
        <end position="185"/>
    </location>
</feature>
<feature type="transmembrane region" description="Helical" evidence="6">
    <location>
        <begin position="408"/>
        <end position="429"/>
    </location>
</feature>
<dbReference type="GO" id="GO:0015086">
    <property type="term" value="F:cadmium ion transmembrane transporter activity"/>
    <property type="evidence" value="ECO:0007669"/>
    <property type="project" value="TreeGrafter"/>
</dbReference>
<evidence type="ECO:0000256" key="1">
    <source>
        <dbReference type="ARBA" id="ARBA00004141"/>
    </source>
</evidence>
<feature type="transmembrane region" description="Helical" evidence="6">
    <location>
        <begin position="205"/>
        <end position="226"/>
    </location>
</feature>
<feature type="transmembrane region" description="Helical" evidence="6">
    <location>
        <begin position="99"/>
        <end position="124"/>
    </location>
</feature>
<evidence type="ECO:0000256" key="3">
    <source>
        <dbReference type="ARBA" id="ARBA00022692"/>
    </source>
</evidence>
<feature type="transmembrane region" description="Helical" evidence="6">
    <location>
        <begin position="348"/>
        <end position="372"/>
    </location>
</feature>
<dbReference type="InterPro" id="IPR001046">
    <property type="entry name" value="NRAMP_fam"/>
</dbReference>
<evidence type="ECO:0000256" key="6">
    <source>
        <dbReference type="SAM" id="Phobius"/>
    </source>
</evidence>
<evidence type="ECO:0000256" key="4">
    <source>
        <dbReference type="ARBA" id="ARBA00022989"/>
    </source>
</evidence>
<dbReference type="PANTHER" id="PTHR11706:SF33">
    <property type="entry name" value="NATURAL RESISTANCE-ASSOCIATED MACROPHAGE PROTEIN 2"/>
    <property type="match status" value="1"/>
</dbReference>
<evidence type="ECO:0000256" key="5">
    <source>
        <dbReference type="ARBA" id="ARBA00023136"/>
    </source>
</evidence>
<evidence type="ECO:0000313" key="7">
    <source>
        <dbReference type="EMBL" id="CBH75375.1"/>
    </source>
</evidence>
<feature type="transmembrane region" description="Helical" evidence="6">
    <location>
        <begin position="136"/>
        <end position="155"/>
    </location>
</feature>
<feature type="transmembrane region" description="Helical" evidence="6">
    <location>
        <begin position="302"/>
        <end position="327"/>
    </location>
</feature>
<dbReference type="GO" id="GO:0005886">
    <property type="term" value="C:plasma membrane"/>
    <property type="evidence" value="ECO:0007669"/>
    <property type="project" value="TreeGrafter"/>
</dbReference>
<name>E6PFY8_9ZZZZ</name>
<dbReference type="NCBIfam" id="NF037982">
    <property type="entry name" value="Nramp_1"/>
    <property type="match status" value="1"/>
</dbReference>
<keyword evidence="5 6" id="KW-0472">Membrane</keyword>
<keyword evidence="4 6" id="KW-1133">Transmembrane helix</keyword>
<feature type="transmembrane region" description="Helical" evidence="6">
    <location>
        <begin position="378"/>
        <end position="396"/>
    </location>
</feature>
<gene>
    <name evidence="7" type="ORF">CARN1_1392</name>
</gene>
<reference evidence="7" key="1">
    <citation type="submission" date="2009-10" db="EMBL/GenBank/DDBJ databases">
        <title>Diversity of trophic interactions inside an arsenic-rich microbial ecosystem.</title>
        <authorList>
            <person name="Bertin P.N."/>
            <person name="Heinrich-Salmeron A."/>
            <person name="Pelletier E."/>
            <person name="Goulhen-Chollet F."/>
            <person name="Arsene-Ploetze F."/>
            <person name="Gallien S."/>
            <person name="Calteau A."/>
            <person name="Vallenet D."/>
            <person name="Casiot C."/>
            <person name="Chane-Woon-Ming B."/>
            <person name="Giloteaux L."/>
            <person name="Barakat M."/>
            <person name="Bonnefoy V."/>
            <person name="Bruneel O."/>
            <person name="Chandler M."/>
            <person name="Cleiss J."/>
            <person name="Duran R."/>
            <person name="Elbaz-Poulichet F."/>
            <person name="Fonknechten N."/>
            <person name="Lauga B."/>
            <person name="Mornico D."/>
            <person name="Ortet P."/>
            <person name="Schaeffer C."/>
            <person name="Siguier P."/>
            <person name="Alexander Thil Smith A."/>
            <person name="Van Dorsselaer A."/>
            <person name="Weissenbach J."/>
            <person name="Medigue C."/>
            <person name="Le Paslier D."/>
        </authorList>
    </citation>
    <scope>NUCLEOTIDE SEQUENCE</scope>
</reference>
<dbReference type="PANTHER" id="PTHR11706">
    <property type="entry name" value="SOLUTE CARRIER PROTEIN FAMILY 11 MEMBER"/>
    <property type="match status" value="1"/>
</dbReference>
<dbReference type="GO" id="GO:0034755">
    <property type="term" value="P:iron ion transmembrane transport"/>
    <property type="evidence" value="ECO:0007669"/>
    <property type="project" value="TreeGrafter"/>
</dbReference>
<accession>E6PFY8</accession>
<organism evidence="7">
    <name type="scientific">mine drainage metagenome</name>
    <dbReference type="NCBI Taxonomy" id="410659"/>
    <lineage>
        <taxon>unclassified sequences</taxon>
        <taxon>metagenomes</taxon>
        <taxon>ecological metagenomes</taxon>
    </lineage>
</organism>
<feature type="transmembrane region" description="Helical" evidence="6">
    <location>
        <begin position="51"/>
        <end position="69"/>
    </location>
</feature>
<comment type="subcellular location">
    <subcellularLocation>
        <location evidence="1">Membrane</location>
        <topology evidence="1">Multi-pass membrane protein</topology>
    </subcellularLocation>
</comment>
<dbReference type="Pfam" id="PF01566">
    <property type="entry name" value="Nramp"/>
    <property type="match status" value="1"/>
</dbReference>
<dbReference type="EMBL" id="CABL01000008">
    <property type="protein sequence ID" value="CBH75375.1"/>
    <property type="molecule type" value="Genomic_DNA"/>
</dbReference>
<keyword evidence="3 6" id="KW-0812">Transmembrane</keyword>
<comment type="caution">
    <text evidence="7">The sequence shown here is derived from an EMBL/GenBank/DDBJ whole genome shotgun (WGS) entry which is preliminary data.</text>
</comment>